<reference evidence="1 2" key="1">
    <citation type="submission" date="2017-09" db="EMBL/GenBank/DDBJ databases">
        <title>Pseudomonas abyssi sp. nov. isolated from Abyssopelagic Water.</title>
        <authorList>
            <person name="Wei Y."/>
        </authorList>
    </citation>
    <scope>NUCLEOTIDE SEQUENCE [LARGE SCALE GENOMIC DNA]</scope>
    <source>
        <strain evidence="1 2">MT5</strain>
    </source>
</reference>
<organism evidence="1 2">
    <name type="scientific">Pseudomonas abyssi</name>
    <dbReference type="NCBI Taxonomy" id="170540"/>
    <lineage>
        <taxon>Bacteria</taxon>
        <taxon>Pseudomonadati</taxon>
        <taxon>Pseudomonadota</taxon>
        <taxon>Gammaproteobacteria</taxon>
        <taxon>Pseudomonadales</taxon>
        <taxon>Pseudomonadaceae</taxon>
        <taxon>Pseudomonas</taxon>
    </lineage>
</organism>
<dbReference type="EMBL" id="NTMR01000003">
    <property type="protein sequence ID" value="PBK05604.1"/>
    <property type="molecule type" value="Genomic_DNA"/>
</dbReference>
<dbReference type="Gene3D" id="3.40.50.150">
    <property type="entry name" value="Vaccinia Virus protein VP39"/>
    <property type="match status" value="1"/>
</dbReference>
<protein>
    <recommendedName>
        <fullName evidence="3">Methyltransferase type 12</fullName>
    </recommendedName>
</protein>
<evidence type="ECO:0000313" key="2">
    <source>
        <dbReference type="Proteomes" id="UP000242313"/>
    </source>
</evidence>
<dbReference type="SUPFAM" id="SSF53335">
    <property type="entry name" value="S-adenosyl-L-methionine-dependent methyltransferases"/>
    <property type="match status" value="1"/>
</dbReference>
<dbReference type="PANTHER" id="PTHR43861">
    <property type="entry name" value="TRANS-ACONITATE 2-METHYLTRANSFERASE-RELATED"/>
    <property type="match status" value="1"/>
</dbReference>
<dbReference type="Proteomes" id="UP000242313">
    <property type="component" value="Unassembled WGS sequence"/>
</dbReference>
<dbReference type="InterPro" id="IPR029063">
    <property type="entry name" value="SAM-dependent_MTases_sf"/>
</dbReference>
<name>A0A2A3MM30_9PSED</name>
<proteinExistence type="predicted"/>
<evidence type="ECO:0000313" key="1">
    <source>
        <dbReference type="EMBL" id="PBK05604.1"/>
    </source>
</evidence>
<gene>
    <name evidence="1" type="ORF">CNQ84_03650</name>
</gene>
<dbReference type="AlphaFoldDB" id="A0A2A3MM30"/>
<dbReference type="Pfam" id="PF13489">
    <property type="entry name" value="Methyltransf_23"/>
    <property type="match status" value="1"/>
</dbReference>
<comment type="caution">
    <text evidence="1">The sequence shown here is derived from an EMBL/GenBank/DDBJ whole genome shotgun (WGS) entry which is preliminary data.</text>
</comment>
<dbReference type="RefSeq" id="WP_096003552.1">
    <property type="nucleotide sequence ID" value="NZ_NTMR01000003.1"/>
</dbReference>
<accession>A0A2A3MM30</accession>
<sequence length="247" mass="27527">MSDSLQSLEQIAQSYHLSEDVPDRFIETACQHYCCDWIAGHLQGARNVLELGYGDGITLARLSPLVEHYRVLEGAESLVRKVRAEQPRVDVLHQLFEQHHVDQPYDRVLALHVLEHVDDPVSLLKHMAGWMGPDSEMIIVVPNRESLHRRLAVLMGLQPELDTLSARDKVVGHQRVYDLAGLTADLQAGGFEVVESKGFFLKTLPNSMMLDYSDALIAGLNEVGEQLPAELLANLAVRVRLASGRPV</sequence>
<evidence type="ECO:0008006" key="3">
    <source>
        <dbReference type="Google" id="ProtNLM"/>
    </source>
</evidence>
<keyword evidence="2" id="KW-1185">Reference proteome</keyword>